<keyword evidence="4" id="KW-1185">Reference proteome</keyword>
<evidence type="ECO:0000313" key="4">
    <source>
        <dbReference type="Proteomes" id="UP001642464"/>
    </source>
</evidence>
<gene>
    <name evidence="2" type="ORF">SCF082_LOCUS46393</name>
    <name evidence="3" type="ORF">SCF082_LOCUS46411</name>
</gene>
<name>A0ABP0REJ0_9DINO</name>
<feature type="non-terminal residue" evidence="2">
    <location>
        <position position="86"/>
    </location>
</feature>
<evidence type="ECO:0000256" key="1">
    <source>
        <dbReference type="SAM" id="MobiDB-lite"/>
    </source>
</evidence>
<feature type="region of interest" description="Disordered" evidence="1">
    <location>
        <begin position="1"/>
        <end position="20"/>
    </location>
</feature>
<proteinExistence type="predicted"/>
<dbReference type="Proteomes" id="UP001642464">
    <property type="component" value="Unassembled WGS sequence"/>
</dbReference>
<reference evidence="2 4" key="1">
    <citation type="submission" date="2024-02" db="EMBL/GenBank/DDBJ databases">
        <authorList>
            <person name="Chen Y."/>
            <person name="Shah S."/>
            <person name="Dougan E. K."/>
            <person name="Thang M."/>
            <person name="Chan C."/>
        </authorList>
    </citation>
    <scope>NUCLEOTIDE SEQUENCE [LARGE SCALE GENOMIC DNA]</scope>
</reference>
<comment type="caution">
    <text evidence="2">The sequence shown here is derived from an EMBL/GenBank/DDBJ whole genome shotgun (WGS) entry which is preliminary data.</text>
</comment>
<organism evidence="2 4">
    <name type="scientific">Durusdinium trenchii</name>
    <dbReference type="NCBI Taxonomy" id="1381693"/>
    <lineage>
        <taxon>Eukaryota</taxon>
        <taxon>Sar</taxon>
        <taxon>Alveolata</taxon>
        <taxon>Dinophyceae</taxon>
        <taxon>Suessiales</taxon>
        <taxon>Symbiodiniaceae</taxon>
        <taxon>Durusdinium</taxon>
    </lineage>
</organism>
<accession>A0ABP0REJ0</accession>
<sequence>MAAVTSGLMKIPQNHEDQTECPTAAEDLQLHELGVLWTSTMKSEKANPSELGPEEYAAEIETNNKLAFWMVLSDEQLVDLRTEMTA</sequence>
<dbReference type="EMBL" id="CAXAMM010041362">
    <property type="protein sequence ID" value="CAK9099018.1"/>
    <property type="molecule type" value="Genomic_DNA"/>
</dbReference>
<evidence type="ECO:0000313" key="2">
    <source>
        <dbReference type="EMBL" id="CAK9099018.1"/>
    </source>
</evidence>
<dbReference type="EMBL" id="CAXAMM010041370">
    <property type="protein sequence ID" value="CAK9099059.1"/>
    <property type="molecule type" value="Genomic_DNA"/>
</dbReference>
<evidence type="ECO:0000313" key="3">
    <source>
        <dbReference type="EMBL" id="CAK9099059.1"/>
    </source>
</evidence>
<protein>
    <submittedName>
        <fullName evidence="2">Uncharacterized protein</fullName>
    </submittedName>
</protein>